<dbReference type="PANTHER" id="PTHR33180:SF31">
    <property type="entry name" value="POLYPROTEIN PROTEIN"/>
    <property type="match status" value="1"/>
</dbReference>
<evidence type="ECO:0008006" key="4">
    <source>
        <dbReference type="Google" id="ProtNLM"/>
    </source>
</evidence>
<comment type="caution">
    <text evidence="2">The sequence shown here is derived from an EMBL/GenBank/DDBJ whole genome shotgun (WGS) entry which is preliminary data.</text>
</comment>
<accession>A0A9J6B4A7</accession>
<keyword evidence="3" id="KW-1185">Reference proteome</keyword>
<feature type="region of interest" description="Disordered" evidence="1">
    <location>
        <begin position="233"/>
        <end position="265"/>
    </location>
</feature>
<protein>
    <recommendedName>
        <fullName evidence="4">Polyprotein protein</fullName>
    </recommendedName>
</protein>
<dbReference type="PANTHER" id="PTHR33180">
    <property type="entry name" value="PHOTOSYSTEM II CP43 REACTION CENTER PROTEIN"/>
    <property type="match status" value="1"/>
</dbReference>
<dbReference type="Proteomes" id="UP000824120">
    <property type="component" value="Chromosome 1"/>
</dbReference>
<evidence type="ECO:0000256" key="1">
    <source>
        <dbReference type="SAM" id="MobiDB-lite"/>
    </source>
</evidence>
<proteinExistence type="predicted"/>
<gene>
    <name evidence="2" type="ORF">H5410_003177</name>
</gene>
<organism evidence="2 3">
    <name type="scientific">Solanum commersonii</name>
    <name type="common">Commerson's wild potato</name>
    <name type="synonym">Commerson's nightshade</name>
    <dbReference type="NCBI Taxonomy" id="4109"/>
    <lineage>
        <taxon>Eukaryota</taxon>
        <taxon>Viridiplantae</taxon>
        <taxon>Streptophyta</taxon>
        <taxon>Embryophyta</taxon>
        <taxon>Tracheophyta</taxon>
        <taxon>Spermatophyta</taxon>
        <taxon>Magnoliopsida</taxon>
        <taxon>eudicotyledons</taxon>
        <taxon>Gunneridae</taxon>
        <taxon>Pentapetalae</taxon>
        <taxon>asterids</taxon>
        <taxon>lamiids</taxon>
        <taxon>Solanales</taxon>
        <taxon>Solanaceae</taxon>
        <taxon>Solanoideae</taxon>
        <taxon>Solaneae</taxon>
        <taxon>Solanum</taxon>
    </lineage>
</organism>
<dbReference type="EMBL" id="JACXVP010000001">
    <property type="protein sequence ID" value="KAG5631460.1"/>
    <property type="molecule type" value="Genomic_DNA"/>
</dbReference>
<name>A0A9J6B4A7_SOLCO</name>
<sequence length="265" mass="29561">MPKSKKKASEFRPVKSVMVMGKEVGCNNKYINTVLDRPLYYSYPYEGLHVARSLDVLKGWLAPLIFDNTPSTIMPSQNDSIMCHAKEAFLGAMMSQRRIDLGLLIEVPRDDARDFEVTPSFSTDIQCIEAEYTREEVDRRREALVDTSPEVDVDSIPIEAPSPTPAFGPSAALTLLQTFIDTLTTRVATCESRQGEISEVTDFKAKVADLRKDIDYVNSTDFTSLLEAADDLDALETSEIPPTSTRNGHRDKAAVDELNDETDEE</sequence>
<evidence type="ECO:0000313" key="3">
    <source>
        <dbReference type="Proteomes" id="UP000824120"/>
    </source>
</evidence>
<reference evidence="2 3" key="1">
    <citation type="submission" date="2020-09" db="EMBL/GenBank/DDBJ databases">
        <title>De no assembly of potato wild relative species, Solanum commersonii.</title>
        <authorList>
            <person name="Cho K."/>
        </authorList>
    </citation>
    <scope>NUCLEOTIDE SEQUENCE [LARGE SCALE GENOMIC DNA]</scope>
    <source>
        <strain evidence="2">LZ3.2</strain>
        <tissue evidence="2">Leaf</tissue>
    </source>
</reference>
<dbReference type="AlphaFoldDB" id="A0A9J6B4A7"/>
<evidence type="ECO:0000313" key="2">
    <source>
        <dbReference type="EMBL" id="KAG5631460.1"/>
    </source>
</evidence>
<dbReference type="OrthoDB" id="1306244at2759"/>